<keyword evidence="1" id="KW-0862">Zinc</keyword>
<dbReference type="InterPro" id="IPR000315">
    <property type="entry name" value="Znf_B-box"/>
</dbReference>
<feature type="region of interest" description="Disordered" evidence="2">
    <location>
        <begin position="418"/>
        <end position="438"/>
    </location>
</feature>
<dbReference type="Gene3D" id="4.10.640.40">
    <property type="entry name" value="Cytoplasmic polyadenylation element-binding protein, ZZ domain"/>
    <property type="match status" value="2"/>
</dbReference>
<dbReference type="Proteomes" id="UP000553632">
    <property type="component" value="Unassembled WGS sequence"/>
</dbReference>
<dbReference type="Pfam" id="PF22586">
    <property type="entry name" value="ANCHR-like_BBOX"/>
    <property type="match status" value="2"/>
</dbReference>
<dbReference type="CDD" id="cd19757">
    <property type="entry name" value="Bbox1"/>
    <property type="match status" value="1"/>
</dbReference>
<sequence length="438" mass="49476">MVALVGSADNPPASRLVTVAKLLGMDPVAEPQCLWIAKEACKAKIDHKEWKEFTGQDGSTMYYNTVTRKVQKVHPVIEHYSQLYHKQKTYSKFLLEQIMKDEDDSRAKYAFILKALHERIALELPVATPQICEQITQLLGVEPTKEFFLVRCLKQTLEAYVAKQYDLTTFLSDMEAHIGFLRAFRKNQVKDDIIKKPEAVVMCEECEDKSAVLKCEVCQDYYCQDCFNATHATGNRRGHITADVEQLVCAACDEIIATCQCVQCGSFFCDNCYVTTHASRPELHNHLKRVISGLICQECEHLNATVLCEDCVDLFCTQCFIKLHGRGRRRQHVHLSIDNTGQVFRGGFLVPPEEAQVLIDRSRSTAEGGPWVMFRDDNNSPFWYHFGKRVMSLENPFTSEPSVEMLEPGGMAELTQHTSMETQPEQSLSVSATAGPAS</sequence>
<feature type="compositionally biased region" description="Polar residues" evidence="2">
    <location>
        <begin position="418"/>
        <end position="432"/>
    </location>
</feature>
<keyword evidence="1" id="KW-0479">Metal-binding</keyword>
<proteinExistence type="predicted"/>
<comment type="caution">
    <text evidence="4">The sequence shown here is derived from an EMBL/GenBank/DDBJ whole genome shotgun (WGS) entry which is preliminary data.</text>
</comment>
<keyword evidence="1" id="KW-0863">Zinc-finger</keyword>
<evidence type="ECO:0000256" key="1">
    <source>
        <dbReference type="PROSITE-ProRule" id="PRU00024"/>
    </source>
</evidence>
<name>A0A7J6T188_PEROL</name>
<dbReference type="PROSITE" id="PS50119">
    <property type="entry name" value="ZF_BBOX"/>
    <property type="match status" value="2"/>
</dbReference>
<dbReference type="AlphaFoldDB" id="A0A7J6T188"/>
<organism evidence="4 5">
    <name type="scientific">Perkinsus olseni</name>
    <name type="common">Perkinsus atlanticus</name>
    <dbReference type="NCBI Taxonomy" id="32597"/>
    <lineage>
        <taxon>Eukaryota</taxon>
        <taxon>Sar</taxon>
        <taxon>Alveolata</taxon>
        <taxon>Perkinsozoa</taxon>
        <taxon>Perkinsea</taxon>
        <taxon>Perkinsida</taxon>
        <taxon>Perkinsidae</taxon>
        <taxon>Perkinsus</taxon>
    </lineage>
</organism>
<dbReference type="InterPro" id="IPR038446">
    <property type="entry name" value="CEBP_ZZ_sf"/>
</dbReference>
<protein>
    <recommendedName>
        <fullName evidence="3">B box-type domain-containing protein</fullName>
    </recommendedName>
</protein>
<accession>A0A7J6T188</accession>
<evidence type="ECO:0000259" key="3">
    <source>
        <dbReference type="PROSITE" id="PS50119"/>
    </source>
</evidence>
<evidence type="ECO:0000313" key="5">
    <source>
        <dbReference type="Proteomes" id="UP000553632"/>
    </source>
</evidence>
<feature type="domain" description="B box-type" evidence="3">
    <location>
        <begin position="198"/>
        <end position="244"/>
    </location>
</feature>
<dbReference type="OMA" id="WECEEAN"/>
<gene>
    <name evidence="4" type="ORF">FOZ63_025332</name>
</gene>
<evidence type="ECO:0000256" key="2">
    <source>
        <dbReference type="SAM" id="MobiDB-lite"/>
    </source>
</evidence>
<reference evidence="4 5" key="1">
    <citation type="submission" date="2020-04" db="EMBL/GenBank/DDBJ databases">
        <title>Perkinsus olseni comparative genomics.</title>
        <authorList>
            <person name="Bogema D.R."/>
        </authorList>
    </citation>
    <scope>NUCLEOTIDE SEQUENCE [LARGE SCALE GENOMIC DNA]</scope>
    <source>
        <strain evidence="4 5">ATCC PRA-207</strain>
    </source>
</reference>
<dbReference type="Gene3D" id="3.30.1470.10">
    <property type="entry name" value="Photosystem I PsaD, reaction center subunit II"/>
    <property type="match status" value="1"/>
</dbReference>
<dbReference type="GO" id="GO:0008270">
    <property type="term" value="F:zinc ion binding"/>
    <property type="evidence" value="ECO:0007669"/>
    <property type="project" value="UniProtKB-KW"/>
</dbReference>
<keyword evidence="5" id="KW-1185">Reference proteome</keyword>
<evidence type="ECO:0000313" key="4">
    <source>
        <dbReference type="EMBL" id="KAF4738150.1"/>
    </source>
</evidence>
<feature type="domain" description="B box-type" evidence="3">
    <location>
        <begin position="291"/>
        <end position="337"/>
    </location>
</feature>
<dbReference type="EMBL" id="JABANO010014676">
    <property type="protein sequence ID" value="KAF4738150.1"/>
    <property type="molecule type" value="Genomic_DNA"/>
</dbReference>